<evidence type="ECO:0000313" key="1">
    <source>
        <dbReference type="EMBL" id="CAG8836353.1"/>
    </source>
</evidence>
<comment type="caution">
    <text evidence="1">The sequence shown here is derived from an EMBL/GenBank/DDBJ whole genome shotgun (WGS) entry which is preliminary data.</text>
</comment>
<dbReference type="Proteomes" id="UP000789901">
    <property type="component" value="Unassembled WGS sequence"/>
</dbReference>
<sequence length="50" mass="6140">EIGLEKTYKNWKKRIKMLKKITNKSKEKDPNKLKKQEEYKQTILNLKYEA</sequence>
<feature type="non-terminal residue" evidence="1">
    <location>
        <position position="1"/>
    </location>
</feature>
<organism evidence="1 2">
    <name type="scientific">Gigaspora margarita</name>
    <dbReference type="NCBI Taxonomy" id="4874"/>
    <lineage>
        <taxon>Eukaryota</taxon>
        <taxon>Fungi</taxon>
        <taxon>Fungi incertae sedis</taxon>
        <taxon>Mucoromycota</taxon>
        <taxon>Glomeromycotina</taxon>
        <taxon>Glomeromycetes</taxon>
        <taxon>Diversisporales</taxon>
        <taxon>Gigasporaceae</taxon>
        <taxon>Gigaspora</taxon>
    </lineage>
</organism>
<accession>A0ABN7WMZ1</accession>
<reference evidence="1 2" key="1">
    <citation type="submission" date="2021-06" db="EMBL/GenBank/DDBJ databases">
        <authorList>
            <person name="Kallberg Y."/>
            <person name="Tangrot J."/>
            <person name="Rosling A."/>
        </authorList>
    </citation>
    <scope>NUCLEOTIDE SEQUENCE [LARGE SCALE GENOMIC DNA]</scope>
    <source>
        <strain evidence="1 2">120-4 pot B 10/14</strain>
    </source>
</reference>
<protein>
    <submittedName>
        <fullName evidence="1">15632_t:CDS:1</fullName>
    </submittedName>
</protein>
<keyword evidence="2" id="KW-1185">Reference proteome</keyword>
<evidence type="ECO:0000313" key="2">
    <source>
        <dbReference type="Proteomes" id="UP000789901"/>
    </source>
</evidence>
<proteinExistence type="predicted"/>
<gene>
    <name evidence="1" type="ORF">GMARGA_LOCUS32994</name>
</gene>
<name>A0ABN7WMZ1_GIGMA</name>
<dbReference type="EMBL" id="CAJVQB010053389">
    <property type="protein sequence ID" value="CAG8836353.1"/>
    <property type="molecule type" value="Genomic_DNA"/>
</dbReference>